<dbReference type="GO" id="GO:0015408">
    <property type="term" value="F:ABC-type ferric iron transporter activity"/>
    <property type="evidence" value="ECO:0007669"/>
    <property type="project" value="InterPro"/>
</dbReference>
<comment type="similarity">
    <text evidence="1">Belongs to the ABC transporter superfamily.</text>
</comment>
<dbReference type="GO" id="GO:0005524">
    <property type="term" value="F:ATP binding"/>
    <property type="evidence" value="ECO:0007669"/>
    <property type="project" value="UniProtKB-KW"/>
</dbReference>
<evidence type="ECO:0000256" key="2">
    <source>
        <dbReference type="ARBA" id="ARBA00022448"/>
    </source>
</evidence>
<keyword evidence="4" id="KW-0547">Nucleotide-binding</keyword>
<dbReference type="Pfam" id="PF00005">
    <property type="entry name" value="ABC_tran"/>
    <property type="match status" value="1"/>
</dbReference>
<protein>
    <submittedName>
        <fullName evidence="9">Glycerol transport system ATP-binding protein</fullName>
    </submittedName>
</protein>
<organism evidence="9 10">
    <name type="scientific">Aureimonas phyllosphaerae</name>
    <dbReference type="NCBI Taxonomy" id="1166078"/>
    <lineage>
        <taxon>Bacteria</taxon>
        <taxon>Pseudomonadati</taxon>
        <taxon>Pseudomonadota</taxon>
        <taxon>Alphaproteobacteria</taxon>
        <taxon>Hyphomicrobiales</taxon>
        <taxon>Aurantimonadaceae</taxon>
        <taxon>Aureimonas</taxon>
    </lineage>
</organism>
<dbReference type="Gene3D" id="2.40.50.140">
    <property type="entry name" value="Nucleic acid-binding proteins"/>
    <property type="match status" value="1"/>
</dbReference>
<dbReference type="InterPro" id="IPR008995">
    <property type="entry name" value="Mo/tungstate-bd_C_term_dom"/>
</dbReference>
<dbReference type="GO" id="GO:0055052">
    <property type="term" value="C:ATP-binding cassette (ABC) transporter complex, substrate-binding subunit-containing"/>
    <property type="evidence" value="ECO:0007669"/>
    <property type="project" value="TreeGrafter"/>
</dbReference>
<evidence type="ECO:0000256" key="4">
    <source>
        <dbReference type="ARBA" id="ARBA00022741"/>
    </source>
</evidence>
<dbReference type="OrthoDB" id="9802264at2"/>
<dbReference type="AlphaFoldDB" id="A0A7W6BXH6"/>
<comment type="caution">
    <text evidence="9">The sequence shown here is derived from an EMBL/GenBank/DDBJ whole genome shotgun (WGS) entry which is preliminary data.</text>
</comment>
<dbReference type="Proteomes" id="UP000531216">
    <property type="component" value="Unassembled WGS sequence"/>
</dbReference>
<gene>
    <name evidence="9" type="ORF">GGR05_004396</name>
</gene>
<dbReference type="InterPro" id="IPR027417">
    <property type="entry name" value="P-loop_NTPase"/>
</dbReference>
<proteinExistence type="inferred from homology"/>
<dbReference type="PANTHER" id="PTHR43875">
    <property type="entry name" value="MALTODEXTRIN IMPORT ATP-BINDING PROTEIN MSMX"/>
    <property type="match status" value="1"/>
</dbReference>
<dbReference type="InterPro" id="IPR003593">
    <property type="entry name" value="AAA+_ATPase"/>
</dbReference>
<dbReference type="InterPro" id="IPR003439">
    <property type="entry name" value="ABC_transporter-like_ATP-bd"/>
</dbReference>
<dbReference type="SUPFAM" id="SSF52540">
    <property type="entry name" value="P-loop containing nucleoside triphosphate hydrolases"/>
    <property type="match status" value="1"/>
</dbReference>
<dbReference type="PROSITE" id="PS50893">
    <property type="entry name" value="ABC_TRANSPORTER_2"/>
    <property type="match status" value="1"/>
</dbReference>
<keyword evidence="2" id="KW-0813">Transport</keyword>
<keyword evidence="7" id="KW-0472">Membrane</keyword>
<keyword evidence="10" id="KW-1185">Reference proteome</keyword>
<evidence type="ECO:0000313" key="9">
    <source>
        <dbReference type="EMBL" id="MBB3938225.1"/>
    </source>
</evidence>
<dbReference type="Gene3D" id="3.40.50.300">
    <property type="entry name" value="P-loop containing nucleotide triphosphate hydrolases"/>
    <property type="match status" value="1"/>
</dbReference>
<evidence type="ECO:0000256" key="6">
    <source>
        <dbReference type="ARBA" id="ARBA00022967"/>
    </source>
</evidence>
<evidence type="ECO:0000256" key="3">
    <source>
        <dbReference type="ARBA" id="ARBA00022475"/>
    </source>
</evidence>
<feature type="domain" description="ABC transporter" evidence="8">
    <location>
        <begin position="3"/>
        <end position="234"/>
    </location>
</feature>
<keyword evidence="6" id="KW-1278">Translocase</keyword>
<dbReference type="EMBL" id="JACIDO010000022">
    <property type="protein sequence ID" value="MBB3938225.1"/>
    <property type="molecule type" value="Genomic_DNA"/>
</dbReference>
<name>A0A7W6BXH6_9HYPH</name>
<dbReference type="InterPro" id="IPR012340">
    <property type="entry name" value="NA-bd_OB-fold"/>
</dbReference>
<evidence type="ECO:0000256" key="7">
    <source>
        <dbReference type="ARBA" id="ARBA00023136"/>
    </source>
</evidence>
<dbReference type="PANTHER" id="PTHR43875:SF15">
    <property type="entry name" value="TREHALOSE IMPORT ATP-BINDING PROTEIN SUGC"/>
    <property type="match status" value="1"/>
</dbReference>
<keyword evidence="5 9" id="KW-0067">ATP-binding</keyword>
<dbReference type="SUPFAM" id="SSF50331">
    <property type="entry name" value="MOP-like"/>
    <property type="match status" value="1"/>
</dbReference>
<sequence length="361" mass="39500">MSLVLDDLRLREDGVPFLDGITAEFLRGRLTTVIGRTSAGKTTLMRTLAGLQGLDSGHIRLDGRAFETVPAWQRDVAMVYQQFINYPHLSVFENVAFPLRRRGLGDAEVRQRVERQLETVGLGTFGERRPSALSGGQQQRVALARALVRHAPILLLDEPLVNLDYKLREQLRDEFRRILGAQTDTIAVYNTTEPAEAMMLGDHVVVLHEGRVLQTGTPADVFDRPASALVAGIVNDPPMNVMEGELSADALNFSAVRFPRPAHLMSLPPGCYRFGIRAGEIEAGQGETSGLVTYSEISGSESFIYLDAPFGPIAIQREGVHVVHNGSSVTFRIPPQRLFCFAGHGDGQLLAAPRAASKGEH</sequence>
<evidence type="ECO:0000313" key="10">
    <source>
        <dbReference type="Proteomes" id="UP000531216"/>
    </source>
</evidence>
<evidence type="ECO:0000256" key="1">
    <source>
        <dbReference type="ARBA" id="ARBA00005417"/>
    </source>
</evidence>
<dbReference type="CDD" id="cd03259">
    <property type="entry name" value="ABC_Carb_Solutes_like"/>
    <property type="match status" value="1"/>
</dbReference>
<dbReference type="GO" id="GO:0016887">
    <property type="term" value="F:ATP hydrolysis activity"/>
    <property type="evidence" value="ECO:0007669"/>
    <property type="project" value="InterPro"/>
</dbReference>
<evidence type="ECO:0000256" key="5">
    <source>
        <dbReference type="ARBA" id="ARBA00022840"/>
    </source>
</evidence>
<dbReference type="InterPro" id="IPR017871">
    <property type="entry name" value="ABC_transporter-like_CS"/>
</dbReference>
<dbReference type="InterPro" id="IPR015853">
    <property type="entry name" value="ABC_transpr_FbpC"/>
</dbReference>
<dbReference type="PROSITE" id="PS00211">
    <property type="entry name" value="ABC_TRANSPORTER_1"/>
    <property type="match status" value="1"/>
</dbReference>
<evidence type="ECO:0000259" key="8">
    <source>
        <dbReference type="PROSITE" id="PS50893"/>
    </source>
</evidence>
<keyword evidence="3" id="KW-1003">Cell membrane</keyword>
<dbReference type="SMART" id="SM00382">
    <property type="entry name" value="AAA"/>
    <property type="match status" value="1"/>
</dbReference>
<reference evidence="9 10" key="1">
    <citation type="submission" date="2020-08" db="EMBL/GenBank/DDBJ databases">
        <title>Genomic Encyclopedia of Type Strains, Phase IV (KMG-IV): sequencing the most valuable type-strain genomes for metagenomic binning, comparative biology and taxonomic classification.</title>
        <authorList>
            <person name="Goeker M."/>
        </authorList>
    </citation>
    <scope>NUCLEOTIDE SEQUENCE [LARGE SCALE GENOMIC DNA]</scope>
    <source>
        <strain evidence="9 10">DSM 25024</strain>
    </source>
</reference>
<accession>A0A7W6BXH6</accession>
<dbReference type="InterPro" id="IPR047641">
    <property type="entry name" value="ABC_transpr_MalK/UgpC-like"/>
</dbReference>
<dbReference type="RefSeq" id="WP_090966763.1">
    <property type="nucleotide sequence ID" value="NZ_FOOA01000037.1"/>
</dbReference>
<dbReference type="Gene3D" id="2.40.50.100">
    <property type="match status" value="1"/>
</dbReference>